<dbReference type="EMBL" id="WCEW01000010">
    <property type="protein sequence ID" value="MTE89278.1"/>
    <property type="molecule type" value="Genomic_DNA"/>
</dbReference>
<evidence type="ECO:0000313" key="11">
    <source>
        <dbReference type="EMBL" id="MBL6203239.1"/>
    </source>
</evidence>
<feature type="region of interest" description="Disordered" evidence="1">
    <location>
        <begin position="24"/>
        <end position="46"/>
    </location>
</feature>
<evidence type="ECO:0000313" key="5">
    <source>
        <dbReference type="EMBL" id="EFM0255194.1"/>
    </source>
</evidence>
<dbReference type="Proteomes" id="UP000655659">
    <property type="component" value="Unassembled WGS sequence"/>
</dbReference>
<dbReference type="EMBL" id="DABGKQ010000178">
    <property type="protein sequence ID" value="HAJ5807928.1"/>
    <property type="molecule type" value="Genomic_DNA"/>
</dbReference>
<dbReference type="Proteomes" id="UP000842519">
    <property type="component" value="Unassembled WGS sequence"/>
</dbReference>
<evidence type="ECO:0000313" key="23">
    <source>
        <dbReference type="Proteomes" id="UP000587626"/>
    </source>
</evidence>
<evidence type="ECO:0000313" key="9">
    <source>
        <dbReference type="EMBL" id="HAJ5804664.1"/>
    </source>
</evidence>
<gene>
    <name evidence="7" type="ORF">B6R15_002764</name>
    <name evidence="3" type="ORF">BKL28_003323</name>
    <name evidence="4" type="ORF">BKL28_005509</name>
    <name evidence="5" type="ORF">C719_004444</name>
    <name evidence="6" type="ORF">C719_005195</name>
    <name evidence="12" type="ORF">D9D43_12865</name>
    <name evidence="14" type="ORF">DD762_25820</name>
    <name evidence="2" type="ORF">F7N46_20060</name>
    <name evidence="13" type="ORF">F9B07_10635</name>
    <name evidence="15" type="ORF">FKO60_15155</name>
    <name evidence="8" type="ORF">HL563_14440</name>
    <name evidence="9" type="ORF">HLZ39_09130</name>
    <name evidence="10" type="ORF">HLZ39_26295</name>
    <name evidence="11" type="ORF">JNA68_08460</name>
</gene>
<dbReference type="EMBL" id="JAETYU010000008">
    <property type="protein sequence ID" value="MBL6203239.1"/>
    <property type="molecule type" value="Genomic_DNA"/>
</dbReference>
<reference evidence="8 24" key="1">
    <citation type="journal article" date="2018" name="Genome Biol.">
        <title>SKESA: strategic k-mer extension for scrupulous assemblies.</title>
        <authorList>
            <person name="Souvorov A."/>
            <person name="Agarwala R."/>
            <person name="Lipman D.J."/>
        </authorList>
    </citation>
    <scope>NUCLEOTIDE SEQUENCE [LARGE SCALE GENOMIC DNA]</scope>
    <source>
        <strain evidence="8">EC00618</strain>
        <strain evidence="9">Ecoli[ST-405]</strain>
        <strain evidence="24">ecoli[ST-405]</strain>
    </source>
</reference>
<reference evidence="3 21" key="3">
    <citation type="submission" date="2018-08" db="EMBL/GenBank/DDBJ databases">
        <authorList>
            <consortium name="PulseNet: The National Subtyping Network for Foodborne Disease Surveillance"/>
            <person name="Tarr C.L."/>
            <person name="Trees E."/>
            <person name="Katz L.S."/>
            <person name="Carleton-Romer H.A."/>
            <person name="Stroika S."/>
            <person name="Kucerova Z."/>
            <person name="Roache K.F."/>
            <person name="Sabol A.L."/>
            <person name="Besser J."/>
            <person name="Gerner-Smidt P."/>
        </authorList>
    </citation>
    <scope>NUCLEOTIDE SEQUENCE [LARGE SCALE GENOMIC DNA]</scope>
    <source>
        <strain evidence="3 21">PNUSAE004760</strain>
    </source>
</reference>
<dbReference type="EMBL" id="AATJOC010000020">
    <property type="protein sequence ID" value="EFM0255194.1"/>
    <property type="molecule type" value="Genomic_DNA"/>
</dbReference>
<dbReference type="EMBL" id="AATLXB010000030">
    <property type="protein sequence ID" value="EFM7861493.1"/>
    <property type="molecule type" value="Genomic_DNA"/>
</dbReference>
<evidence type="ECO:0000313" key="4">
    <source>
        <dbReference type="EMBL" id="EFH0046547.1"/>
    </source>
</evidence>
<dbReference type="Proteomes" id="UP000533482">
    <property type="component" value="Unassembled WGS sequence"/>
</dbReference>
<dbReference type="Proteomes" id="UP000528199">
    <property type="component" value="Unassembled WGS sequence"/>
</dbReference>
<evidence type="ECO:0000313" key="7">
    <source>
        <dbReference type="EMBL" id="EFM7861493.1"/>
    </source>
</evidence>
<dbReference type="Proteomes" id="UP000324120">
    <property type="component" value="Unassembled WGS sequence"/>
</dbReference>
<dbReference type="Proteomes" id="UP000272336">
    <property type="component" value="Unassembled WGS sequence"/>
</dbReference>
<dbReference type="EMBL" id="RNLZ01000020">
    <property type="protein sequence ID" value="MGE14470.1"/>
    <property type="molecule type" value="Genomic_DNA"/>
</dbReference>
<reference evidence="14 16" key="2">
    <citation type="submission" date="2018-04" db="EMBL/GenBank/DDBJ databases">
        <title>Draft Genomic Sequencing Of Potential Extraintestinal Pathogenic Escherichia coli B8S56 Isolated from Retail Chicken Skin.</title>
        <authorList>
            <person name="Xu A."/>
            <person name="Tilman S."/>
            <person name="Wisser-Parker K."/>
            <person name="Scullen O.J."/>
            <person name="Sommers C."/>
        </authorList>
    </citation>
    <scope>NUCLEOTIDE SEQUENCE [LARGE SCALE GENOMIC DNA]</scope>
    <source>
        <strain evidence="14 16">B8S56</strain>
    </source>
</reference>
<reference evidence="20 23" key="4">
    <citation type="submission" date="2018-08" db="EMBL/GenBank/DDBJ databases">
        <authorList>
            <consortium name="GenomeTrakr network: Whole genome sequencing for foodborne pathogen traceback"/>
        </authorList>
    </citation>
    <scope>NUCLEOTIDE SEQUENCE [LARGE SCALE GENOMIC DNA]</scope>
    <source>
        <strain evidence="5 20">AZ-TG73163</strain>
        <strain evidence="7 23">NC_STEC194</strain>
    </source>
</reference>
<reference evidence="8" key="6">
    <citation type="submission" date="2019-09" db="EMBL/GenBank/DDBJ databases">
        <authorList>
            <consortium name="NCBI Pathogen Detection Project"/>
        </authorList>
    </citation>
    <scope>NUCLEOTIDE SEQUENCE</scope>
    <source>
        <strain evidence="8">EC00618</strain>
        <strain evidence="9">Ecoli[ST-405]</strain>
    </source>
</reference>
<evidence type="ECO:0000313" key="15">
    <source>
        <dbReference type="EMBL" id="TZE47538.1"/>
    </source>
</evidence>
<dbReference type="Proteomes" id="UP000245761">
    <property type="component" value="Unassembled WGS sequence"/>
</dbReference>
<reference evidence="2 22" key="7">
    <citation type="submission" date="2019-09" db="EMBL/GenBank/DDBJ databases">
        <authorList>
            <consortium name="NARMS: The National Antimicrobial Resistance Monitoring System"/>
        </authorList>
    </citation>
    <scope>NUCLEOTIDE SEQUENCE [LARGE SCALE GENOMIC DNA]</scope>
    <source>
        <strain evidence="12 17">CVM N17EC0060</strain>
        <strain evidence="2 22">FSIS11923834</strain>
    </source>
</reference>
<evidence type="ECO:0000313" key="14">
    <source>
        <dbReference type="EMBL" id="PWH54638.1"/>
    </source>
</evidence>
<accession>A0A2U2UUF3</accession>
<evidence type="ECO:0000313" key="17">
    <source>
        <dbReference type="Proteomes" id="UP000272336"/>
    </source>
</evidence>
<evidence type="ECO:0000313" key="3">
    <source>
        <dbReference type="EMBL" id="EFH0044503.1"/>
    </source>
</evidence>
<evidence type="ECO:0000313" key="19">
    <source>
        <dbReference type="Proteomes" id="UP000486847"/>
    </source>
</evidence>
<evidence type="ECO:0000313" key="16">
    <source>
        <dbReference type="Proteomes" id="UP000245761"/>
    </source>
</evidence>
<dbReference type="EMBL" id="AASUOH010000022">
    <property type="protein sequence ID" value="EFH0044503.1"/>
    <property type="molecule type" value="Genomic_DNA"/>
</dbReference>
<protein>
    <submittedName>
        <fullName evidence="2">Ash family protein</fullName>
    </submittedName>
</protein>
<evidence type="ECO:0000313" key="13">
    <source>
        <dbReference type="EMBL" id="MTE89278.1"/>
    </source>
</evidence>
<evidence type="ECO:0000313" key="6">
    <source>
        <dbReference type="EMBL" id="EFM0255895.1"/>
    </source>
</evidence>
<dbReference type="Proteomes" id="UP000587626">
    <property type="component" value="Unassembled WGS sequence"/>
</dbReference>
<sequence length="46" mass="5042">MTRQRLFLCCSHGYISMVGRAGASQDAPVSDKAGKANPARFHHPRD</sequence>
<reference evidence="13 19" key="8">
    <citation type="submission" date="2019-10" db="EMBL/GenBank/DDBJ databases">
        <title>Comparative genomic analysis of antimicrobial resistant Escherichia coli of diverse origin.</title>
        <authorList>
            <person name="Ghatak S."/>
            <person name="Milton A.P."/>
            <person name="Rhetso K."/>
            <person name="Purkait D."/>
            <person name="Das S."/>
            <person name="Puro K.-U."/>
            <person name="Shakuntala I."/>
            <person name="Sen A."/>
            <person name="Sanjukta R."/>
            <person name="Priya G.B."/>
            <person name="Mawlong M."/>
            <person name="Lyngdoh V."/>
            <person name="Rynghang J."/>
            <person name="Mawphlang B.L."/>
        </authorList>
    </citation>
    <scope>NUCLEOTIDE SEQUENCE [LARGE SCALE GENOMIC DNA]</scope>
    <source>
        <strain evidence="13 19">SE161</strain>
    </source>
</reference>
<dbReference type="EMBL" id="DABGKQ010000009">
    <property type="protein sequence ID" value="HAJ5804664.1"/>
    <property type="molecule type" value="Genomic_DNA"/>
</dbReference>
<dbReference type="EMBL" id="DABGYN010000016">
    <property type="protein sequence ID" value="HAJ0834926.1"/>
    <property type="molecule type" value="Genomic_DNA"/>
</dbReference>
<dbReference type="Proteomes" id="UP000527548">
    <property type="component" value="Unassembled WGS sequence"/>
</dbReference>
<evidence type="ECO:0000313" key="18">
    <source>
        <dbReference type="Proteomes" id="UP000324120"/>
    </source>
</evidence>
<evidence type="ECO:0000313" key="2">
    <source>
        <dbReference type="EMBL" id="EFE8675381.1"/>
    </source>
</evidence>
<evidence type="ECO:0000313" key="21">
    <source>
        <dbReference type="Proteomes" id="UP000528199"/>
    </source>
</evidence>
<evidence type="ECO:0000313" key="20">
    <source>
        <dbReference type="Proteomes" id="UP000527548"/>
    </source>
</evidence>
<evidence type="ECO:0000256" key="1">
    <source>
        <dbReference type="SAM" id="MobiDB-lite"/>
    </source>
</evidence>
<dbReference type="EMBL" id="AATJOC010000079">
    <property type="protein sequence ID" value="EFM0255895.1"/>
    <property type="molecule type" value="Genomic_DNA"/>
</dbReference>
<name>A0A2U2UUF3_ECOLX</name>
<dbReference type="EMBL" id="AASOHJ010000031">
    <property type="protein sequence ID" value="EFE8675381.1"/>
    <property type="molecule type" value="Genomic_DNA"/>
</dbReference>
<evidence type="ECO:0000313" key="24">
    <source>
        <dbReference type="Proteomes" id="UP000842519"/>
    </source>
</evidence>
<organism evidence="14 16">
    <name type="scientific">Escherichia coli</name>
    <dbReference type="NCBI Taxonomy" id="562"/>
    <lineage>
        <taxon>Bacteria</taxon>
        <taxon>Pseudomonadati</taxon>
        <taxon>Pseudomonadota</taxon>
        <taxon>Gammaproteobacteria</taxon>
        <taxon>Enterobacterales</taxon>
        <taxon>Enterobacteriaceae</taxon>
        <taxon>Escherichia</taxon>
    </lineage>
</organism>
<proteinExistence type="predicted"/>
<dbReference type="EMBL" id="AASUOH010000169">
    <property type="protein sequence ID" value="EFH0046547.1"/>
    <property type="molecule type" value="Genomic_DNA"/>
</dbReference>
<evidence type="ECO:0000313" key="8">
    <source>
        <dbReference type="EMBL" id="HAJ0834926.1"/>
    </source>
</evidence>
<dbReference type="EMBL" id="QEMT01000079">
    <property type="protein sequence ID" value="PWH54638.1"/>
    <property type="molecule type" value="Genomic_DNA"/>
</dbReference>
<dbReference type="Proteomes" id="UP000486847">
    <property type="component" value="Unassembled WGS sequence"/>
</dbReference>
<reference evidence="11" key="9">
    <citation type="submission" date="2021-01" db="EMBL/GenBank/DDBJ databases">
        <title>Genomes of Escherichia coli STEC strains from raw meat-based diets for companion animals.</title>
        <authorList>
            <person name="Stevens M.J.A."/>
            <person name="Stephan R."/>
        </authorList>
    </citation>
    <scope>NUCLEOTIDE SEQUENCE</scope>
    <source>
        <strain evidence="11">ATC7-7</strain>
    </source>
</reference>
<evidence type="ECO:0000313" key="22">
    <source>
        <dbReference type="Proteomes" id="UP000533482"/>
    </source>
</evidence>
<reference evidence="15 18" key="5">
    <citation type="submission" date="2019-06" db="EMBL/GenBank/DDBJ databases">
        <title>The presence and diversity of blaCTX-M among Escherichia coli from urban wastewater and feedlot cattle, in Alberta, Canada.</title>
        <authorList>
            <person name="Cormier A.C."/>
            <person name="Chalmer G."/>
            <person name="Cook S.R."/>
            <person name="Zaheer R."/>
            <person name="Hannon S.J."/>
            <person name="Booker C.W."/>
            <person name="Read R."/>
            <person name="Gow S.P."/>
            <person name="Mcallister T.A."/>
            <person name="Boerlin P."/>
        </authorList>
    </citation>
    <scope>NUCLEOTIDE SEQUENCE [LARGE SCALE GENOMIC DNA]</scope>
    <source>
        <strain evidence="15 18">347</strain>
    </source>
</reference>
<dbReference type="AlphaFoldDB" id="A0A2U2UUF3"/>
<evidence type="ECO:0000313" key="10">
    <source>
        <dbReference type="EMBL" id="HAJ5807928.1"/>
    </source>
</evidence>
<dbReference type="EMBL" id="VHKY01000011">
    <property type="protein sequence ID" value="TZE47538.1"/>
    <property type="molecule type" value="Genomic_DNA"/>
</dbReference>
<comment type="caution">
    <text evidence="14">The sequence shown here is derived from an EMBL/GenBank/DDBJ whole genome shotgun (WGS) entry which is preliminary data.</text>
</comment>
<evidence type="ECO:0000313" key="12">
    <source>
        <dbReference type="EMBL" id="MGE14470.1"/>
    </source>
</evidence>